<keyword evidence="3" id="KW-1185">Reference proteome</keyword>
<dbReference type="RefSeq" id="WP_260901254.1">
    <property type="nucleotide sequence ID" value="NZ_JAOCZP010000002.1"/>
</dbReference>
<feature type="transmembrane region" description="Helical" evidence="1">
    <location>
        <begin position="55"/>
        <end position="75"/>
    </location>
</feature>
<feature type="transmembrane region" description="Helical" evidence="1">
    <location>
        <begin position="18"/>
        <end position="35"/>
    </location>
</feature>
<dbReference type="Proteomes" id="UP001320831">
    <property type="component" value="Unassembled WGS sequence"/>
</dbReference>
<name>A0ABT2LJR5_9HYPH</name>
<keyword evidence="1" id="KW-1133">Transmembrane helix</keyword>
<accession>A0ABT2LJR5</accession>
<comment type="caution">
    <text evidence="2">The sequence shown here is derived from an EMBL/GenBank/DDBJ whole genome shotgun (WGS) entry which is preliminary data.</text>
</comment>
<gene>
    <name evidence="2" type="ORF">N5A92_06855</name>
</gene>
<reference evidence="2 3" key="1">
    <citation type="submission" date="2022-09" db="EMBL/GenBank/DDBJ databases">
        <title>Chelativorans salina sp. nov., a novel slightly halophilic bacterium isolated from a saline lake sediment enrichment.</title>
        <authorList>
            <person name="Gao L."/>
            <person name="Fang B.-Z."/>
            <person name="Li W.-J."/>
        </authorList>
    </citation>
    <scope>NUCLEOTIDE SEQUENCE [LARGE SCALE GENOMIC DNA]</scope>
    <source>
        <strain evidence="2 3">EGI FJ00035</strain>
    </source>
</reference>
<evidence type="ECO:0000256" key="1">
    <source>
        <dbReference type="SAM" id="Phobius"/>
    </source>
</evidence>
<proteinExistence type="predicted"/>
<evidence type="ECO:0000313" key="3">
    <source>
        <dbReference type="Proteomes" id="UP001320831"/>
    </source>
</evidence>
<sequence length="139" mass="14916">MNVEAANTRAQRRPLRSVGAVLLGLVVIFVLSLGTDQLFHALGVYPPWGEPMSTGQYILALIYRIVYAVLGSYVTARFAPSRPMLHALILGIIGVVLSTAGAVAMWHLGDHWYPIALVLISLPCAWAGGALYLKTETGG</sequence>
<evidence type="ECO:0000313" key="2">
    <source>
        <dbReference type="EMBL" id="MCT7374753.1"/>
    </source>
</evidence>
<dbReference type="EMBL" id="JAOCZP010000002">
    <property type="protein sequence ID" value="MCT7374753.1"/>
    <property type="molecule type" value="Genomic_DNA"/>
</dbReference>
<organism evidence="2 3">
    <name type="scientific">Chelativorans salis</name>
    <dbReference type="NCBI Taxonomy" id="2978478"/>
    <lineage>
        <taxon>Bacteria</taxon>
        <taxon>Pseudomonadati</taxon>
        <taxon>Pseudomonadota</taxon>
        <taxon>Alphaproteobacteria</taxon>
        <taxon>Hyphomicrobiales</taxon>
        <taxon>Phyllobacteriaceae</taxon>
        <taxon>Chelativorans</taxon>
    </lineage>
</organism>
<protein>
    <submittedName>
        <fullName evidence="2">Uncharacterized protein</fullName>
    </submittedName>
</protein>
<keyword evidence="1" id="KW-0812">Transmembrane</keyword>
<feature type="transmembrane region" description="Helical" evidence="1">
    <location>
        <begin position="112"/>
        <end position="133"/>
    </location>
</feature>
<keyword evidence="1" id="KW-0472">Membrane</keyword>
<feature type="transmembrane region" description="Helical" evidence="1">
    <location>
        <begin position="87"/>
        <end position="106"/>
    </location>
</feature>